<evidence type="ECO:0000313" key="3">
    <source>
        <dbReference type="Proteomes" id="UP000501690"/>
    </source>
</evidence>
<accession>A0A4D6LCA2</accession>
<organism evidence="2 3">
    <name type="scientific">Vigna unguiculata</name>
    <name type="common">Cowpea</name>
    <dbReference type="NCBI Taxonomy" id="3917"/>
    <lineage>
        <taxon>Eukaryota</taxon>
        <taxon>Viridiplantae</taxon>
        <taxon>Streptophyta</taxon>
        <taxon>Embryophyta</taxon>
        <taxon>Tracheophyta</taxon>
        <taxon>Spermatophyta</taxon>
        <taxon>Magnoliopsida</taxon>
        <taxon>eudicotyledons</taxon>
        <taxon>Gunneridae</taxon>
        <taxon>Pentapetalae</taxon>
        <taxon>rosids</taxon>
        <taxon>fabids</taxon>
        <taxon>Fabales</taxon>
        <taxon>Fabaceae</taxon>
        <taxon>Papilionoideae</taxon>
        <taxon>50 kb inversion clade</taxon>
        <taxon>NPAAA clade</taxon>
        <taxon>indigoferoid/millettioid clade</taxon>
        <taxon>Phaseoleae</taxon>
        <taxon>Vigna</taxon>
    </lineage>
</organism>
<sequence length="200" mass="20540">MEDGAKVGEDGGIGAAPEVDVEVGIGAAPMVDVEVGIEGGAKVGEDGRIGTTMAVDVEDGIGSGAEVVKDGAIGVGLEVDGGAEVGEVDGIGTGTKYGVEGENKFAEEVGLEGGAEVFEEELSKGSSDSDDDFDVHSWKESEEELSSADVVEDGLFDVTIGGDDAVEDDLFKVRIKEGKVGEVKAYREKLSFKRGLILNP</sequence>
<dbReference type="AlphaFoldDB" id="A0A4D6LCA2"/>
<proteinExistence type="predicted"/>
<reference evidence="2 3" key="1">
    <citation type="submission" date="2019-04" db="EMBL/GenBank/DDBJ databases">
        <title>An improved genome assembly and genetic linkage map for asparagus bean, Vigna unguiculata ssp. sesquipedialis.</title>
        <authorList>
            <person name="Xia Q."/>
            <person name="Zhang R."/>
            <person name="Dong Y."/>
        </authorList>
    </citation>
    <scope>NUCLEOTIDE SEQUENCE [LARGE SCALE GENOMIC DNA]</scope>
    <source>
        <tissue evidence="2">Leaf</tissue>
    </source>
</reference>
<evidence type="ECO:0000256" key="1">
    <source>
        <dbReference type="SAM" id="MobiDB-lite"/>
    </source>
</evidence>
<protein>
    <submittedName>
        <fullName evidence="2">Uncharacterized protein</fullName>
    </submittedName>
</protein>
<evidence type="ECO:0000313" key="2">
    <source>
        <dbReference type="EMBL" id="QCD86177.1"/>
    </source>
</evidence>
<name>A0A4D6LCA2_VIGUN</name>
<gene>
    <name evidence="2" type="ORF">DEO72_LG3g698</name>
</gene>
<dbReference type="Proteomes" id="UP000501690">
    <property type="component" value="Linkage Group LG3"/>
</dbReference>
<feature type="region of interest" description="Disordered" evidence="1">
    <location>
        <begin position="121"/>
        <end position="146"/>
    </location>
</feature>
<dbReference type="EMBL" id="CP039347">
    <property type="protein sequence ID" value="QCD86177.1"/>
    <property type="molecule type" value="Genomic_DNA"/>
</dbReference>
<keyword evidence="3" id="KW-1185">Reference proteome</keyword>